<sequence>MPPPGTDGNGPSATRRRTCRSCSICAYPGVASPRQVGGETILELWVPAGELDELNAHISGVIEVVHEFRPERDTR</sequence>
<name>A0A5R8YR76_9ACTN</name>
<keyword evidence="2" id="KW-1185">Reference proteome</keyword>
<evidence type="ECO:0000313" key="2">
    <source>
        <dbReference type="Proteomes" id="UP000309033"/>
    </source>
</evidence>
<evidence type="ECO:0000313" key="1">
    <source>
        <dbReference type="EMBL" id="TLP55266.1"/>
    </source>
</evidence>
<proteinExistence type="predicted"/>
<dbReference type="OrthoDB" id="883590at2"/>
<dbReference type="EMBL" id="VANP01000011">
    <property type="protein sequence ID" value="TLP55266.1"/>
    <property type="molecule type" value="Genomic_DNA"/>
</dbReference>
<gene>
    <name evidence="1" type="ORF">FED44_26510</name>
</gene>
<reference evidence="1" key="1">
    <citation type="submission" date="2019-05" db="EMBL/GenBank/DDBJ databases">
        <title>Isolation, diversity and antifungal activity of Actinobacteria from wheat.</title>
        <authorList>
            <person name="Yu B."/>
        </authorList>
    </citation>
    <scope>NUCLEOTIDE SEQUENCE [LARGE SCALE GENOMIC DNA]</scope>
    <source>
        <strain evidence="1">NEAU-HEGS1-5</strain>
    </source>
</reference>
<organism evidence="1 2">
    <name type="scientific">Microbispora triticiradicis</name>
    <dbReference type="NCBI Taxonomy" id="2200763"/>
    <lineage>
        <taxon>Bacteria</taxon>
        <taxon>Bacillati</taxon>
        <taxon>Actinomycetota</taxon>
        <taxon>Actinomycetes</taxon>
        <taxon>Streptosporangiales</taxon>
        <taxon>Streptosporangiaceae</taxon>
        <taxon>Microbispora</taxon>
    </lineage>
</organism>
<comment type="caution">
    <text evidence="1">The sequence shown here is derived from an EMBL/GenBank/DDBJ whole genome shotgun (WGS) entry which is preliminary data.</text>
</comment>
<accession>A0A5R8YR76</accession>
<dbReference type="Proteomes" id="UP000309033">
    <property type="component" value="Unassembled WGS sequence"/>
</dbReference>
<protein>
    <submittedName>
        <fullName evidence="1">Uncharacterized protein</fullName>
    </submittedName>
</protein>
<dbReference type="AlphaFoldDB" id="A0A5R8YR76"/>